<reference evidence="3 4" key="1">
    <citation type="submission" date="2022-02" db="EMBL/GenBank/DDBJ databases">
        <title>Genome sequence data of Kingella unionensis sp. nov. strain CICC 24913 (CCUG 75125).</title>
        <authorList>
            <person name="Xiao M."/>
        </authorList>
    </citation>
    <scope>NUCLEOTIDE SEQUENCE [LARGE SCALE GENOMIC DNA]</scope>
    <source>
        <strain evidence="3 4">CICC 24913</strain>
    </source>
</reference>
<dbReference type="SUPFAM" id="SSF52151">
    <property type="entry name" value="FabD/lysophospholipase-like"/>
    <property type="match status" value="1"/>
</dbReference>
<dbReference type="RefSeq" id="WP_238745033.1">
    <property type="nucleotide sequence ID" value="NZ_JAKOOW010000002.1"/>
</dbReference>
<evidence type="ECO:0000259" key="2">
    <source>
        <dbReference type="Pfam" id="PF01734"/>
    </source>
</evidence>
<evidence type="ECO:0000313" key="4">
    <source>
        <dbReference type="Proteomes" id="UP001298424"/>
    </source>
</evidence>
<evidence type="ECO:0000256" key="1">
    <source>
        <dbReference type="ARBA" id="ARBA00023098"/>
    </source>
</evidence>
<keyword evidence="1" id="KW-0443">Lipid metabolism</keyword>
<proteinExistence type="predicted"/>
<dbReference type="InterPro" id="IPR016035">
    <property type="entry name" value="Acyl_Trfase/lysoPLipase"/>
</dbReference>
<comment type="caution">
    <text evidence="3">The sequence shown here is derived from an EMBL/GenBank/DDBJ whole genome shotgun (WGS) entry which is preliminary data.</text>
</comment>
<dbReference type="EMBL" id="JAKOOW010000002">
    <property type="protein sequence ID" value="MCG6503055.1"/>
    <property type="molecule type" value="Genomic_DNA"/>
</dbReference>
<dbReference type="InterPro" id="IPR002641">
    <property type="entry name" value="PNPLA_dom"/>
</dbReference>
<accession>A0ABS9NJU6</accession>
<sequence length="355" mass="38414">MNQPFSSLLMMCGGGMRFGAYLGAYAALCERGRRPDALLASCGGGFAALTVALAPQPEDARRLLCSPAMHRVLMLARASSAPRRQTLFQAAYRWYLYRSPQRLARYLAAEGFDHLTDELARLALFALADGENAHNWLDPLFQAAGGIRADAPALLISAARLENENGRPRLRQLLFAPSAQAPLPAVPDCATAALSPRIAAAVEIRPLQDWQAALYATISDMYYLAPLPAPEGGVYLGGVVDLLPIEQAAALAGTVYAEHKPPYGRALALPAIARVLGFDAEARRLQAAAFAAPAGRILRLPFADIRTALRGHCPSRRFSLRSGRIEPQAVPYAAFAAQMAAQWDYGYRRAQQMLE</sequence>
<feature type="domain" description="PNPLA" evidence="2">
    <location>
        <begin position="9"/>
        <end position="122"/>
    </location>
</feature>
<dbReference type="Proteomes" id="UP001298424">
    <property type="component" value="Unassembled WGS sequence"/>
</dbReference>
<dbReference type="Pfam" id="PF01734">
    <property type="entry name" value="Patatin"/>
    <property type="match status" value="1"/>
</dbReference>
<name>A0ABS9NJU6_9NEIS</name>
<evidence type="ECO:0000313" key="3">
    <source>
        <dbReference type="EMBL" id="MCG6503055.1"/>
    </source>
</evidence>
<organism evidence="3 4">
    <name type="scientific">Kingella pumchi</name>
    <dbReference type="NCBI Taxonomy" id="2779506"/>
    <lineage>
        <taxon>Bacteria</taxon>
        <taxon>Pseudomonadati</taxon>
        <taxon>Pseudomonadota</taxon>
        <taxon>Betaproteobacteria</taxon>
        <taxon>Neisseriales</taxon>
        <taxon>Neisseriaceae</taxon>
        <taxon>Kingella</taxon>
    </lineage>
</organism>
<keyword evidence="4" id="KW-1185">Reference proteome</keyword>
<gene>
    <name evidence="3" type="ORF">MB824_00855</name>
</gene>
<protein>
    <submittedName>
        <fullName evidence="3">Patatin-like phospholipase family protein</fullName>
    </submittedName>
</protein>
<dbReference type="Gene3D" id="3.40.1090.10">
    <property type="entry name" value="Cytosolic phospholipase A2 catalytic domain"/>
    <property type="match status" value="1"/>
</dbReference>